<organism evidence="1 2">
    <name type="scientific">Triticum urartu</name>
    <name type="common">Red wild einkorn</name>
    <name type="synonym">Crithodium urartu</name>
    <dbReference type="NCBI Taxonomy" id="4572"/>
    <lineage>
        <taxon>Eukaryota</taxon>
        <taxon>Viridiplantae</taxon>
        <taxon>Streptophyta</taxon>
        <taxon>Embryophyta</taxon>
        <taxon>Tracheophyta</taxon>
        <taxon>Spermatophyta</taxon>
        <taxon>Magnoliopsida</taxon>
        <taxon>Liliopsida</taxon>
        <taxon>Poales</taxon>
        <taxon>Poaceae</taxon>
        <taxon>BOP clade</taxon>
        <taxon>Pooideae</taxon>
        <taxon>Triticodae</taxon>
        <taxon>Triticeae</taxon>
        <taxon>Triticinae</taxon>
        <taxon>Triticum</taxon>
    </lineage>
</organism>
<evidence type="ECO:0000313" key="2">
    <source>
        <dbReference type="Proteomes" id="UP000015106"/>
    </source>
</evidence>
<accession>A0A8R7QRY2</accession>
<protein>
    <submittedName>
        <fullName evidence="1">Uncharacterized protein</fullName>
    </submittedName>
</protein>
<keyword evidence="2" id="KW-1185">Reference proteome</keyword>
<dbReference type="AlphaFoldDB" id="A0A8R7QRY2"/>
<reference evidence="2" key="1">
    <citation type="journal article" date="2013" name="Nature">
        <title>Draft genome of the wheat A-genome progenitor Triticum urartu.</title>
        <authorList>
            <person name="Ling H.Q."/>
            <person name="Zhao S."/>
            <person name="Liu D."/>
            <person name="Wang J."/>
            <person name="Sun H."/>
            <person name="Zhang C."/>
            <person name="Fan H."/>
            <person name="Li D."/>
            <person name="Dong L."/>
            <person name="Tao Y."/>
            <person name="Gao C."/>
            <person name="Wu H."/>
            <person name="Li Y."/>
            <person name="Cui Y."/>
            <person name="Guo X."/>
            <person name="Zheng S."/>
            <person name="Wang B."/>
            <person name="Yu K."/>
            <person name="Liang Q."/>
            <person name="Yang W."/>
            <person name="Lou X."/>
            <person name="Chen J."/>
            <person name="Feng M."/>
            <person name="Jian J."/>
            <person name="Zhang X."/>
            <person name="Luo G."/>
            <person name="Jiang Y."/>
            <person name="Liu J."/>
            <person name="Wang Z."/>
            <person name="Sha Y."/>
            <person name="Zhang B."/>
            <person name="Wu H."/>
            <person name="Tang D."/>
            <person name="Shen Q."/>
            <person name="Xue P."/>
            <person name="Zou S."/>
            <person name="Wang X."/>
            <person name="Liu X."/>
            <person name="Wang F."/>
            <person name="Yang Y."/>
            <person name="An X."/>
            <person name="Dong Z."/>
            <person name="Zhang K."/>
            <person name="Zhang X."/>
            <person name="Luo M.C."/>
            <person name="Dvorak J."/>
            <person name="Tong Y."/>
            <person name="Wang J."/>
            <person name="Yang H."/>
            <person name="Li Z."/>
            <person name="Wang D."/>
            <person name="Zhang A."/>
            <person name="Wang J."/>
        </authorList>
    </citation>
    <scope>NUCLEOTIDE SEQUENCE</scope>
    <source>
        <strain evidence="2">cv. G1812</strain>
    </source>
</reference>
<evidence type="ECO:0000313" key="1">
    <source>
        <dbReference type="EnsemblPlants" id="TuG1812G0600002355.01.T01"/>
    </source>
</evidence>
<name>A0A8R7QRY2_TRIUA</name>
<sequence>LTISYLYPISCSRTPPLRAYLTAAPDLSDPHVVLMRLHHLGTPKLSSSDSLPRLAGQSSKLSAATPVSSAILSSADVKFSRLDFIRRVSDTM</sequence>
<dbReference type="EnsemblPlants" id="TuG1812G0600002355.01.T01">
    <property type="protein sequence ID" value="TuG1812G0600002355.01.T01"/>
    <property type="gene ID" value="TuG1812G0600002355.01"/>
</dbReference>
<proteinExistence type="predicted"/>
<dbReference type="Gramene" id="TuG1812G0600002355.01.T01">
    <property type="protein sequence ID" value="TuG1812G0600002355.01.T01"/>
    <property type="gene ID" value="TuG1812G0600002355.01"/>
</dbReference>
<dbReference type="Proteomes" id="UP000015106">
    <property type="component" value="Chromosome 6"/>
</dbReference>
<reference evidence="1" key="2">
    <citation type="submission" date="2018-03" db="EMBL/GenBank/DDBJ databases">
        <title>The Triticum urartu genome reveals the dynamic nature of wheat genome evolution.</title>
        <authorList>
            <person name="Ling H."/>
            <person name="Ma B."/>
            <person name="Shi X."/>
            <person name="Liu H."/>
            <person name="Dong L."/>
            <person name="Sun H."/>
            <person name="Cao Y."/>
            <person name="Gao Q."/>
            <person name="Zheng S."/>
            <person name="Li Y."/>
            <person name="Yu Y."/>
            <person name="Du H."/>
            <person name="Qi M."/>
            <person name="Li Y."/>
            <person name="Yu H."/>
            <person name="Cui Y."/>
            <person name="Wang N."/>
            <person name="Chen C."/>
            <person name="Wu H."/>
            <person name="Zhao Y."/>
            <person name="Zhang J."/>
            <person name="Li Y."/>
            <person name="Zhou W."/>
            <person name="Zhang B."/>
            <person name="Hu W."/>
            <person name="Eijk M."/>
            <person name="Tang J."/>
            <person name="Witsenboer H."/>
            <person name="Zhao S."/>
            <person name="Li Z."/>
            <person name="Zhang A."/>
            <person name="Wang D."/>
            <person name="Liang C."/>
        </authorList>
    </citation>
    <scope>NUCLEOTIDE SEQUENCE [LARGE SCALE GENOMIC DNA]</scope>
    <source>
        <strain evidence="1">cv. G1812</strain>
    </source>
</reference>
<reference evidence="1" key="3">
    <citation type="submission" date="2022-06" db="UniProtKB">
        <authorList>
            <consortium name="EnsemblPlants"/>
        </authorList>
    </citation>
    <scope>IDENTIFICATION</scope>
</reference>